<keyword evidence="1" id="KW-1133">Transmembrane helix</keyword>
<feature type="transmembrane region" description="Helical" evidence="1">
    <location>
        <begin position="180"/>
        <end position="204"/>
    </location>
</feature>
<dbReference type="EMBL" id="VCYH01000003">
    <property type="protein sequence ID" value="MDN7024381.1"/>
    <property type="molecule type" value="Genomic_DNA"/>
</dbReference>
<protein>
    <recommendedName>
        <fullName evidence="4">Cytochrome c biogenesis protein CcdA</fullName>
    </recommendedName>
</protein>
<feature type="transmembrane region" description="Helical" evidence="1">
    <location>
        <begin position="377"/>
        <end position="394"/>
    </location>
</feature>
<dbReference type="PANTHER" id="PTHR31272:SF9">
    <property type="entry name" value="BLL1027 PROTEIN"/>
    <property type="match status" value="1"/>
</dbReference>
<dbReference type="Proteomes" id="UP001168338">
    <property type="component" value="Unassembled WGS sequence"/>
</dbReference>
<feature type="transmembrane region" description="Helical" evidence="1">
    <location>
        <begin position="333"/>
        <end position="357"/>
    </location>
</feature>
<feature type="transmembrane region" description="Helical" evidence="1">
    <location>
        <begin position="244"/>
        <end position="262"/>
    </location>
</feature>
<dbReference type="Gene3D" id="3.40.30.10">
    <property type="entry name" value="Glutaredoxin"/>
    <property type="match status" value="1"/>
</dbReference>
<evidence type="ECO:0008006" key="4">
    <source>
        <dbReference type="Google" id="ProtNLM"/>
    </source>
</evidence>
<proteinExistence type="predicted"/>
<keyword evidence="3" id="KW-1185">Reference proteome</keyword>
<keyword evidence="1" id="KW-0812">Transmembrane</keyword>
<keyword evidence="1" id="KW-0472">Membrane</keyword>
<comment type="caution">
    <text evidence="2">The sequence shown here is derived from an EMBL/GenBank/DDBJ whole genome shotgun (WGS) entry which is preliminary data.</text>
</comment>
<name>A0ABT8M8Y2_9EURY</name>
<sequence length="395" mass="42031">MRSFVLILLLALSLSSSADAGSTPAIVDRVMPVPNAGDTAIDADFFYGAACSHCLRVKPLVEELAEEHPQIHIEYREVYFNTTNRELFWDFIDRYGIESETIPLLIIGTTAMIGEEEIRAGLKPYVAPATGTSLSQSDIRQSLMHFAGNAPKPGEAACGSDITPPGVASSRGAEITLPSVLVAAAVDSINPCAVAVLAVLLAYLTSLADRKRLLQVGVAYIGTVFVVYLLSGIGFFTIVQASGISETVFVLAGLIAVVAGLIQIGEALRKYDGFSFSIPESMKAGIDRYVRRASIPSAVVLGGLVSVVELPCTGGIYLAILSLLSSRMTFADGLLYLVLYNLIFVLPLAIILLAVYYGVSPGRVDAWRVETSRRVRFAMGGVMLGLGGAMLFGVL</sequence>
<gene>
    <name evidence="2" type="ORF">FGU65_05660</name>
</gene>
<dbReference type="SUPFAM" id="SSF52833">
    <property type="entry name" value="Thioredoxin-like"/>
    <property type="match status" value="1"/>
</dbReference>
<dbReference type="InterPro" id="IPR021315">
    <property type="entry name" value="Gap/Sap"/>
</dbReference>
<evidence type="ECO:0000313" key="2">
    <source>
        <dbReference type="EMBL" id="MDN7024381.1"/>
    </source>
</evidence>
<dbReference type="InterPro" id="IPR051790">
    <property type="entry name" value="Cytochrome_c-biogenesis_DsbD"/>
</dbReference>
<feature type="transmembrane region" description="Helical" evidence="1">
    <location>
        <begin position="298"/>
        <end position="321"/>
    </location>
</feature>
<evidence type="ECO:0000256" key="1">
    <source>
        <dbReference type="SAM" id="Phobius"/>
    </source>
</evidence>
<dbReference type="CDD" id="cd02947">
    <property type="entry name" value="TRX_family"/>
    <property type="match status" value="1"/>
</dbReference>
<feature type="transmembrane region" description="Helical" evidence="1">
    <location>
        <begin position="216"/>
        <end position="238"/>
    </location>
</feature>
<dbReference type="PANTHER" id="PTHR31272">
    <property type="entry name" value="CYTOCHROME C-TYPE BIOGENESIS PROTEIN HI_1454-RELATED"/>
    <property type="match status" value="1"/>
</dbReference>
<reference evidence="2" key="1">
    <citation type="submission" date="2019-05" db="EMBL/GenBank/DDBJ databases">
        <title>Methanoculleus sp. FWC-SCC1, a methanogenic archaeon isolated from deep marine cold seep.</title>
        <authorList>
            <person name="Chen Y.-W."/>
            <person name="Chen S.-C."/>
            <person name="Teng N.-H."/>
            <person name="Lai M.-C."/>
        </authorList>
    </citation>
    <scope>NUCLEOTIDE SEQUENCE</scope>
    <source>
        <strain evidence="2">FWC-SCC1</strain>
    </source>
</reference>
<accession>A0ABT8M8Y2</accession>
<organism evidence="2 3">
    <name type="scientific">Methanoculleus frigidifontis</name>
    <dbReference type="NCBI Taxonomy" id="2584085"/>
    <lineage>
        <taxon>Archaea</taxon>
        <taxon>Methanobacteriati</taxon>
        <taxon>Methanobacteriota</taxon>
        <taxon>Stenosarchaea group</taxon>
        <taxon>Methanomicrobia</taxon>
        <taxon>Methanomicrobiales</taxon>
        <taxon>Methanomicrobiaceae</taxon>
        <taxon>Methanoculleus</taxon>
    </lineage>
</organism>
<evidence type="ECO:0000313" key="3">
    <source>
        <dbReference type="Proteomes" id="UP001168338"/>
    </source>
</evidence>
<dbReference type="InterPro" id="IPR036249">
    <property type="entry name" value="Thioredoxin-like_sf"/>
</dbReference>
<dbReference type="RefSeq" id="WP_301663480.1">
    <property type="nucleotide sequence ID" value="NZ_VCYH01000003.1"/>
</dbReference>
<dbReference type="Pfam" id="PF11139">
    <property type="entry name" value="SfLAP"/>
    <property type="match status" value="1"/>
</dbReference>